<protein>
    <submittedName>
        <fullName evidence="7">MFS transporter</fullName>
    </submittedName>
</protein>
<feature type="transmembrane region" description="Helical" evidence="6">
    <location>
        <begin position="308"/>
        <end position="331"/>
    </location>
</feature>
<evidence type="ECO:0000256" key="3">
    <source>
        <dbReference type="ARBA" id="ARBA00022692"/>
    </source>
</evidence>
<feature type="transmembrane region" description="Helical" evidence="6">
    <location>
        <begin position="247"/>
        <end position="271"/>
    </location>
</feature>
<evidence type="ECO:0000256" key="4">
    <source>
        <dbReference type="ARBA" id="ARBA00022989"/>
    </source>
</evidence>
<reference evidence="7 8" key="1">
    <citation type="journal article" date="2019" name="ACS Chem. Biol.">
        <title>Identification and Mobilization of a Cryptic Antibiotic Biosynthesis Gene Locus from a Human-Pathogenic Nocardia Isolate.</title>
        <authorList>
            <person name="Herisse M."/>
            <person name="Ishida K."/>
            <person name="Porter J.L."/>
            <person name="Howden B."/>
            <person name="Hertweck C."/>
            <person name="Stinear T.P."/>
            <person name="Pidot S.J."/>
        </authorList>
    </citation>
    <scope>NUCLEOTIDE SEQUENCE [LARGE SCALE GENOMIC DNA]</scope>
    <source>
        <strain evidence="7 8">AUSMDU00024985</strain>
    </source>
</reference>
<evidence type="ECO:0000256" key="5">
    <source>
        <dbReference type="ARBA" id="ARBA00023136"/>
    </source>
</evidence>
<keyword evidence="4 6" id="KW-1133">Transmembrane helix</keyword>
<feature type="transmembrane region" description="Helical" evidence="6">
    <location>
        <begin position="377"/>
        <end position="397"/>
    </location>
</feature>
<dbReference type="EMBL" id="CP046171">
    <property type="protein sequence ID" value="QIS07735.1"/>
    <property type="molecule type" value="Genomic_DNA"/>
</dbReference>
<keyword evidence="5 6" id="KW-0472">Membrane</keyword>
<comment type="subcellular location">
    <subcellularLocation>
        <location evidence="1">Cell membrane</location>
        <topology evidence="1">Multi-pass membrane protein</topology>
    </subcellularLocation>
</comment>
<evidence type="ECO:0000256" key="6">
    <source>
        <dbReference type="SAM" id="Phobius"/>
    </source>
</evidence>
<organism evidence="7 8">
    <name type="scientific">Nocardia brasiliensis</name>
    <dbReference type="NCBI Taxonomy" id="37326"/>
    <lineage>
        <taxon>Bacteria</taxon>
        <taxon>Bacillati</taxon>
        <taxon>Actinomycetota</taxon>
        <taxon>Actinomycetes</taxon>
        <taxon>Mycobacteriales</taxon>
        <taxon>Nocardiaceae</taxon>
        <taxon>Nocardia</taxon>
    </lineage>
</organism>
<evidence type="ECO:0000256" key="2">
    <source>
        <dbReference type="ARBA" id="ARBA00022475"/>
    </source>
</evidence>
<feature type="transmembrane region" description="Helical" evidence="6">
    <location>
        <begin position="216"/>
        <end position="241"/>
    </location>
</feature>
<dbReference type="SUPFAM" id="SSF103473">
    <property type="entry name" value="MFS general substrate transporter"/>
    <property type="match status" value="1"/>
</dbReference>
<accession>A0A6G9Y3D1</accession>
<evidence type="ECO:0000313" key="8">
    <source>
        <dbReference type="Proteomes" id="UP000501705"/>
    </source>
</evidence>
<dbReference type="PANTHER" id="PTHR23513">
    <property type="entry name" value="INTEGRAL MEMBRANE EFFLUX PROTEIN-RELATED"/>
    <property type="match status" value="1"/>
</dbReference>
<name>A0A6G9Y3D1_NOCBR</name>
<evidence type="ECO:0000256" key="1">
    <source>
        <dbReference type="ARBA" id="ARBA00004651"/>
    </source>
</evidence>
<dbReference type="AlphaFoldDB" id="A0A6G9Y3D1"/>
<feature type="transmembrane region" description="Helical" evidence="6">
    <location>
        <begin position="159"/>
        <end position="183"/>
    </location>
</feature>
<sequence>MVSPEADLRRYRVAQAASTFGSTLTGTAASVVAVLGLGAGPQAVSLIVTSAMIPPLVLGPAAGVLLDRVRRPRRLLIAADLVAAAAVLCCAATMGAGVLTVAGLAALSFMLGLSRVVLEGLYFVHLGTLGVTDLGRARAGLQSTTMLSRSVGASVAGPLVATVGAATMFACDAITYLFSAYCLTRLGAPDRRRTAPRRGFGREFLDGVRALRGHSLLAALAMYLLVGGAASGGTTALRAVFLLDEVALPVAVYGIPAVVATLFAAAGALLAPRLHAAAVPARRVLAVTVLGGALGTTVLPLATGPTAVLLLAACLGAAVPMFFGAILNIALVTVLGEGVGDGYFARIGALLATGTTAANLLGALLGGALGERFGARGGIWAFVAADLVASLVFLLCVGRAPAGRDSGVDSMASVA</sequence>
<feature type="transmembrane region" description="Helical" evidence="6">
    <location>
        <begin position="43"/>
        <end position="66"/>
    </location>
</feature>
<dbReference type="InterPro" id="IPR036259">
    <property type="entry name" value="MFS_trans_sf"/>
</dbReference>
<feature type="transmembrane region" description="Helical" evidence="6">
    <location>
        <begin position="283"/>
        <end position="302"/>
    </location>
</feature>
<gene>
    <name evidence="7" type="ORF">F5X71_27475</name>
</gene>
<keyword evidence="2" id="KW-1003">Cell membrane</keyword>
<dbReference type="PANTHER" id="PTHR23513:SF6">
    <property type="entry name" value="MAJOR FACILITATOR SUPERFAMILY ASSOCIATED DOMAIN-CONTAINING PROTEIN"/>
    <property type="match status" value="1"/>
</dbReference>
<feature type="transmembrane region" description="Helical" evidence="6">
    <location>
        <begin position="343"/>
        <end position="365"/>
    </location>
</feature>
<dbReference type="GO" id="GO:0022857">
    <property type="term" value="F:transmembrane transporter activity"/>
    <property type="evidence" value="ECO:0007669"/>
    <property type="project" value="InterPro"/>
</dbReference>
<keyword evidence="3 6" id="KW-0812">Transmembrane</keyword>
<dbReference type="GO" id="GO:0005886">
    <property type="term" value="C:plasma membrane"/>
    <property type="evidence" value="ECO:0007669"/>
    <property type="project" value="UniProtKB-SubCell"/>
</dbReference>
<dbReference type="Proteomes" id="UP000501705">
    <property type="component" value="Chromosome"/>
</dbReference>
<dbReference type="Gene3D" id="1.20.1250.20">
    <property type="entry name" value="MFS general substrate transporter like domains"/>
    <property type="match status" value="2"/>
</dbReference>
<evidence type="ECO:0000313" key="7">
    <source>
        <dbReference type="EMBL" id="QIS07735.1"/>
    </source>
</evidence>
<dbReference type="InterPro" id="IPR011701">
    <property type="entry name" value="MFS"/>
</dbReference>
<feature type="transmembrane region" description="Helical" evidence="6">
    <location>
        <begin position="12"/>
        <end position="37"/>
    </location>
</feature>
<dbReference type="Pfam" id="PF07690">
    <property type="entry name" value="MFS_1"/>
    <property type="match status" value="1"/>
</dbReference>
<proteinExistence type="predicted"/>
<feature type="transmembrane region" description="Helical" evidence="6">
    <location>
        <begin position="78"/>
        <end position="111"/>
    </location>
</feature>